<dbReference type="OrthoDB" id="9774177at2"/>
<dbReference type="CDD" id="cd10803">
    <property type="entry name" value="YdjC_EF3048_like"/>
    <property type="match status" value="1"/>
</dbReference>
<comment type="caution">
    <text evidence="7">The sequence shown here is derived from an EMBL/GenBank/DDBJ whole genome shotgun (WGS) entry which is preliminary data.</text>
</comment>
<keyword evidence="3 6" id="KW-0378">Hydrolase</keyword>
<organism evidence="7 8">
    <name type="scientific">Caldisalinibacter kiritimatiensis</name>
    <dbReference type="NCBI Taxonomy" id="1304284"/>
    <lineage>
        <taxon>Bacteria</taxon>
        <taxon>Bacillati</taxon>
        <taxon>Bacillota</taxon>
        <taxon>Tissierellia</taxon>
        <taxon>Tissierellales</taxon>
        <taxon>Thermohalobacteraceae</taxon>
        <taxon>Caldisalinibacter</taxon>
    </lineage>
</organism>
<feature type="binding site" evidence="6">
    <location>
        <position position="125"/>
    </location>
    <ligand>
        <name>Mg(2+)</name>
        <dbReference type="ChEBI" id="CHEBI:18420"/>
    </ligand>
</feature>
<dbReference type="NCBIfam" id="NF002559">
    <property type="entry name" value="PRK02134.1"/>
    <property type="match status" value="1"/>
</dbReference>
<sequence length="251" mass="28687">MKKLIINADDFGLTTGCNKGILYAMEKGVVTSTTIMINMPKAEETIKMAKEKGIKTLGLHLTLTCGKPVLPITEVPTLVDENGQFYKRRTKLFPVMNLNEAKKELKAQIEKFLQSGLELTHLDSHHHIHMYDGIREIVAELAKEYNVAVRQPNDETKDYLIDNGIKTTDYFSMEFYGEKATLENLKNIIENFDNGTIEIMAHPAYVDEELSNISSYNNNRQRELEILTSQELIQWIDKEGIRLITYKDLGD</sequence>
<dbReference type="HAMAP" id="MF_01246">
    <property type="entry name" value="COD"/>
    <property type="match status" value="1"/>
</dbReference>
<dbReference type="GO" id="GO:0016811">
    <property type="term" value="F:hydrolase activity, acting on carbon-nitrogen (but not peptide) bonds, in linear amides"/>
    <property type="evidence" value="ECO:0007669"/>
    <property type="project" value="UniProtKB-UniRule"/>
</dbReference>
<dbReference type="GO" id="GO:0019213">
    <property type="term" value="F:deacetylase activity"/>
    <property type="evidence" value="ECO:0007669"/>
    <property type="project" value="TreeGrafter"/>
</dbReference>
<dbReference type="GO" id="GO:0016740">
    <property type="term" value="F:transferase activity"/>
    <property type="evidence" value="ECO:0007669"/>
    <property type="project" value="UniProtKB-KW"/>
</dbReference>
<dbReference type="Pfam" id="PF04794">
    <property type="entry name" value="YdjC"/>
    <property type="match status" value="1"/>
</dbReference>
<dbReference type="InterPro" id="IPR022948">
    <property type="entry name" value="COD_ChbG_bac"/>
</dbReference>
<dbReference type="eggNOG" id="COG3394">
    <property type="taxonomic scope" value="Bacteria"/>
</dbReference>
<dbReference type="EC" id="3.5.1.-" evidence="6"/>
<proteinExistence type="inferred from homology"/>
<comment type="cofactor">
    <cofactor evidence="1 6">
        <name>Mg(2+)</name>
        <dbReference type="ChEBI" id="CHEBI:18420"/>
    </cofactor>
</comment>
<evidence type="ECO:0000256" key="6">
    <source>
        <dbReference type="HAMAP-Rule" id="MF_01246"/>
    </source>
</evidence>
<name>R1CTS8_9FIRM</name>
<evidence type="ECO:0000256" key="4">
    <source>
        <dbReference type="ARBA" id="ARBA00022842"/>
    </source>
</evidence>
<gene>
    <name evidence="7" type="ORF">L21TH_1860</name>
</gene>
<dbReference type="InterPro" id="IPR011330">
    <property type="entry name" value="Glyco_hydro/deAcase_b/a-brl"/>
</dbReference>
<dbReference type="SUPFAM" id="SSF88713">
    <property type="entry name" value="Glycoside hydrolase/deacetylase"/>
    <property type="match status" value="1"/>
</dbReference>
<comment type="similarity">
    <text evidence="6">Belongs to the YdjC deacetylase family.</text>
</comment>
<dbReference type="EMBL" id="ARZA01000205">
    <property type="protein sequence ID" value="EOD00094.1"/>
    <property type="molecule type" value="Genomic_DNA"/>
</dbReference>
<keyword evidence="4 6" id="KW-0460">Magnesium</keyword>
<reference evidence="7 8" key="1">
    <citation type="journal article" date="2015" name="Geomicrobiol. J.">
        <title>Caldisalinibacter kiritimatiensis gen. nov., sp. nov., a moderately thermohalophilic thiosulfate-reducing bacterium from a hypersaline microbial mat.</title>
        <authorList>
            <person name="Ben Hania W."/>
            <person name="Joseph M."/>
            <person name="Fiebig A."/>
            <person name="Bunk B."/>
            <person name="Klenk H.-P."/>
            <person name="Fardeau M.-L."/>
            <person name="Spring S."/>
        </authorList>
    </citation>
    <scope>NUCLEOTIDE SEQUENCE [LARGE SCALE GENOMIC DNA]</scope>
    <source>
        <strain evidence="7 8">L21-TH-D2</strain>
    </source>
</reference>
<dbReference type="RefSeq" id="WP_006314692.1">
    <property type="nucleotide sequence ID" value="NZ_ARZA01000205.1"/>
</dbReference>
<dbReference type="GO" id="GO:0000272">
    <property type="term" value="P:polysaccharide catabolic process"/>
    <property type="evidence" value="ECO:0007669"/>
    <property type="project" value="InterPro"/>
</dbReference>
<comment type="subunit">
    <text evidence="6">Homodimer.</text>
</comment>
<keyword evidence="5 6" id="KW-0119">Carbohydrate metabolism</keyword>
<keyword evidence="8" id="KW-1185">Reference proteome</keyword>
<dbReference type="Gene3D" id="3.20.20.370">
    <property type="entry name" value="Glycoside hydrolase/deacetylase"/>
    <property type="match status" value="1"/>
</dbReference>
<keyword evidence="7" id="KW-0808">Transferase</keyword>
<feature type="binding site" evidence="6">
    <location>
        <position position="60"/>
    </location>
    <ligand>
        <name>Mg(2+)</name>
        <dbReference type="ChEBI" id="CHEBI:18420"/>
    </ligand>
</feature>
<dbReference type="STRING" id="1304284.L21TH_1860"/>
<dbReference type="Proteomes" id="UP000013378">
    <property type="component" value="Unassembled WGS sequence"/>
</dbReference>
<evidence type="ECO:0000313" key="8">
    <source>
        <dbReference type="Proteomes" id="UP000013378"/>
    </source>
</evidence>
<evidence type="ECO:0000256" key="5">
    <source>
        <dbReference type="ARBA" id="ARBA00023277"/>
    </source>
</evidence>
<evidence type="ECO:0000313" key="7">
    <source>
        <dbReference type="EMBL" id="EOD00094.1"/>
    </source>
</evidence>
<evidence type="ECO:0000256" key="3">
    <source>
        <dbReference type="ARBA" id="ARBA00022801"/>
    </source>
</evidence>
<dbReference type="PATRIC" id="fig|1304284.3.peg.1827"/>
<dbReference type="InterPro" id="IPR006879">
    <property type="entry name" value="YdjC-like"/>
</dbReference>
<keyword evidence="2 6" id="KW-0479">Metal-binding</keyword>
<protein>
    <recommendedName>
        <fullName evidence="6">Carbohydrate deacetylase</fullName>
        <ecNumber evidence="6">3.5.1.-</ecNumber>
    </recommendedName>
</protein>
<evidence type="ECO:0000256" key="1">
    <source>
        <dbReference type="ARBA" id="ARBA00001946"/>
    </source>
</evidence>
<evidence type="ECO:0000256" key="2">
    <source>
        <dbReference type="ARBA" id="ARBA00022723"/>
    </source>
</evidence>
<dbReference type="GO" id="GO:0046872">
    <property type="term" value="F:metal ion binding"/>
    <property type="evidence" value="ECO:0007669"/>
    <property type="project" value="UniProtKB-KW"/>
</dbReference>
<dbReference type="PANTHER" id="PTHR31609">
    <property type="entry name" value="YDJC DEACETYLASE FAMILY MEMBER"/>
    <property type="match status" value="1"/>
</dbReference>
<dbReference type="PANTHER" id="PTHR31609:SF1">
    <property type="entry name" value="CARBOHYDRATE DEACETYLASE"/>
    <property type="match status" value="1"/>
</dbReference>
<comment type="function">
    <text evidence="6">Probably catalyzes the deacetylation of acetylated carbohydrates an important step in the degradation of oligosaccharides.</text>
</comment>
<dbReference type="AlphaFoldDB" id="R1CTS8"/>
<accession>R1CTS8</accession>